<keyword evidence="5" id="KW-0547">Nucleotide-binding</keyword>
<dbReference type="AlphaFoldDB" id="A0A2W7NXK6"/>
<proteinExistence type="inferred from homology"/>
<dbReference type="SUPFAM" id="SSF53448">
    <property type="entry name" value="Nucleotide-diphospho-sugar transferases"/>
    <property type="match status" value="1"/>
</dbReference>
<reference evidence="9 10" key="1">
    <citation type="submission" date="2018-06" db="EMBL/GenBank/DDBJ databases">
        <title>Genomic Encyclopedia of Archaeal and Bacterial Type Strains, Phase II (KMG-II): from individual species to whole genera.</title>
        <authorList>
            <person name="Goeker M."/>
        </authorList>
    </citation>
    <scope>NUCLEOTIDE SEQUENCE [LARGE SCALE GENOMIC DNA]</scope>
    <source>
        <strain evidence="9 10">DSM 6779</strain>
    </source>
</reference>
<dbReference type="PANTHER" id="PTHR46390:SF1">
    <property type="entry name" value="MANNOSE-1-PHOSPHATE GUANYLYLTRANSFERASE"/>
    <property type="match status" value="1"/>
</dbReference>
<protein>
    <recommendedName>
        <fullName evidence="2">mannose-1-phosphate guanylyltransferase</fullName>
        <ecNumber evidence="2">2.7.7.13</ecNumber>
    </recommendedName>
</protein>
<dbReference type="GO" id="GO:0004475">
    <property type="term" value="F:mannose-1-phosphate guanylyltransferase (GTP) activity"/>
    <property type="evidence" value="ECO:0007669"/>
    <property type="project" value="UniProtKB-EC"/>
</dbReference>
<dbReference type="Pfam" id="PF00483">
    <property type="entry name" value="NTP_transferase"/>
    <property type="match status" value="1"/>
</dbReference>
<dbReference type="InterPro" id="IPR005835">
    <property type="entry name" value="NTP_transferase_dom"/>
</dbReference>
<dbReference type="FunFam" id="3.90.550.10:FF:000046">
    <property type="entry name" value="Mannose-1-phosphate guanylyltransferase (GDP)"/>
    <property type="match status" value="1"/>
</dbReference>
<dbReference type="InterPro" id="IPR051161">
    <property type="entry name" value="Mannose-6P_isomerase_type2"/>
</dbReference>
<keyword evidence="4 9" id="KW-0548">Nucleotidyltransferase</keyword>
<dbReference type="EMBL" id="QKZK01000015">
    <property type="protein sequence ID" value="PZX15932.1"/>
    <property type="molecule type" value="Genomic_DNA"/>
</dbReference>
<dbReference type="CDD" id="cd02509">
    <property type="entry name" value="GDP-M1P_Guanylyltransferase"/>
    <property type="match status" value="1"/>
</dbReference>
<name>A0A2W7NXK6_9BACT</name>
<dbReference type="Proteomes" id="UP000249239">
    <property type="component" value="Unassembled WGS sequence"/>
</dbReference>
<comment type="similarity">
    <text evidence="1">Belongs to the mannose-6-phosphate isomerase type 2 family.</text>
</comment>
<organism evidence="9 10">
    <name type="scientific">Breznakibacter xylanolyticus</name>
    <dbReference type="NCBI Taxonomy" id="990"/>
    <lineage>
        <taxon>Bacteria</taxon>
        <taxon>Pseudomonadati</taxon>
        <taxon>Bacteroidota</taxon>
        <taxon>Bacteroidia</taxon>
        <taxon>Marinilabiliales</taxon>
        <taxon>Marinilabiliaceae</taxon>
        <taxon>Breznakibacter</taxon>
    </lineage>
</organism>
<evidence type="ECO:0000256" key="6">
    <source>
        <dbReference type="ARBA" id="ARBA00023134"/>
    </source>
</evidence>
<keyword evidence="6" id="KW-0342">GTP-binding</keyword>
<evidence type="ECO:0000259" key="8">
    <source>
        <dbReference type="Pfam" id="PF00483"/>
    </source>
</evidence>
<sequence length="359" mass="41002">MATQNTFCVIMAGGIGSRFWPLSKENRPKQFLDILGTGKTLIQQTYERILPLCPQENFYVVTNIEYKQTVLDQLPNLSPQQILTEPTRRNTAPCIAFANAHIKRKNPNALIIVAPSDHLITNEDVFRHNISDGLKFVEKEKALLTLGIKPHRPETGYGYIQITHDNQDNPVNFHPVKTFTEKPNLELAKVFFESGEFFWNSGIFIWSLNSIQDAFQKFLPDMHDLFENYSLAINTPDENKILSDTFLTCNSISIDYGIMEKAHNVYVQTVNFGWSDLGTWTSLFEHSQKDHNNNAIVSGKVLLYQSKDTVVHLPENKIAVIQGLENYIVVESEEALLICPKQNEQQIRQFVTDVKTELL</sequence>
<comment type="catalytic activity">
    <reaction evidence="7">
        <text>alpha-D-mannose 1-phosphate + GTP + H(+) = GDP-alpha-D-mannose + diphosphate</text>
        <dbReference type="Rhea" id="RHEA:15229"/>
        <dbReference type="ChEBI" id="CHEBI:15378"/>
        <dbReference type="ChEBI" id="CHEBI:33019"/>
        <dbReference type="ChEBI" id="CHEBI:37565"/>
        <dbReference type="ChEBI" id="CHEBI:57527"/>
        <dbReference type="ChEBI" id="CHEBI:58409"/>
        <dbReference type="EC" id="2.7.7.13"/>
    </reaction>
</comment>
<accession>A0A2W7NXK6</accession>
<evidence type="ECO:0000256" key="7">
    <source>
        <dbReference type="ARBA" id="ARBA00047343"/>
    </source>
</evidence>
<evidence type="ECO:0000256" key="5">
    <source>
        <dbReference type="ARBA" id="ARBA00022741"/>
    </source>
</evidence>
<dbReference type="RefSeq" id="WP_111445968.1">
    <property type="nucleotide sequence ID" value="NZ_QKZK01000015.1"/>
</dbReference>
<dbReference type="InterPro" id="IPR049577">
    <property type="entry name" value="GMPP_N"/>
</dbReference>
<dbReference type="GO" id="GO:0005525">
    <property type="term" value="F:GTP binding"/>
    <property type="evidence" value="ECO:0007669"/>
    <property type="project" value="UniProtKB-KW"/>
</dbReference>
<evidence type="ECO:0000256" key="1">
    <source>
        <dbReference type="ARBA" id="ARBA00006115"/>
    </source>
</evidence>
<keyword evidence="3 9" id="KW-0808">Transferase</keyword>
<evidence type="ECO:0000256" key="3">
    <source>
        <dbReference type="ARBA" id="ARBA00022679"/>
    </source>
</evidence>
<dbReference type="PANTHER" id="PTHR46390">
    <property type="entry name" value="MANNOSE-1-PHOSPHATE GUANYLYLTRANSFERASE"/>
    <property type="match status" value="1"/>
</dbReference>
<evidence type="ECO:0000313" key="9">
    <source>
        <dbReference type="EMBL" id="PZX15932.1"/>
    </source>
</evidence>
<comment type="caution">
    <text evidence="9">The sequence shown here is derived from an EMBL/GenBank/DDBJ whole genome shotgun (WGS) entry which is preliminary data.</text>
</comment>
<keyword evidence="10" id="KW-1185">Reference proteome</keyword>
<dbReference type="OrthoDB" id="9806359at2"/>
<feature type="domain" description="Nucleotidyl transferase" evidence="8">
    <location>
        <begin position="9"/>
        <end position="292"/>
    </location>
</feature>
<evidence type="ECO:0000256" key="4">
    <source>
        <dbReference type="ARBA" id="ARBA00022695"/>
    </source>
</evidence>
<gene>
    <name evidence="9" type="ORF">LX69_02126</name>
</gene>
<dbReference type="InterPro" id="IPR029044">
    <property type="entry name" value="Nucleotide-diphossugar_trans"/>
</dbReference>
<dbReference type="GO" id="GO:0009298">
    <property type="term" value="P:GDP-mannose biosynthetic process"/>
    <property type="evidence" value="ECO:0007669"/>
    <property type="project" value="TreeGrafter"/>
</dbReference>
<dbReference type="EC" id="2.7.7.13" evidence="2"/>
<evidence type="ECO:0000313" key="10">
    <source>
        <dbReference type="Proteomes" id="UP000249239"/>
    </source>
</evidence>
<dbReference type="SUPFAM" id="SSF159283">
    <property type="entry name" value="Guanosine diphospho-D-mannose pyrophosphorylase/mannose-6-phosphate isomerase linker domain"/>
    <property type="match status" value="1"/>
</dbReference>
<dbReference type="Gene3D" id="3.90.550.10">
    <property type="entry name" value="Spore Coat Polysaccharide Biosynthesis Protein SpsA, Chain A"/>
    <property type="match status" value="1"/>
</dbReference>
<evidence type="ECO:0000256" key="2">
    <source>
        <dbReference type="ARBA" id="ARBA00012387"/>
    </source>
</evidence>